<dbReference type="GO" id="GO:0003677">
    <property type="term" value="F:DNA binding"/>
    <property type="evidence" value="ECO:0007669"/>
    <property type="project" value="InterPro"/>
</dbReference>
<organism evidence="3 4">
    <name type="scientific">Halosaccharopolyspora lacisalsi</name>
    <dbReference type="NCBI Taxonomy" id="1000566"/>
    <lineage>
        <taxon>Bacteria</taxon>
        <taxon>Bacillati</taxon>
        <taxon>Actinomycetota</taxon>
        <taxon>Actinomycetes</taxon>
        <taxon>Pseudonocardiales</taxon>
        <taxon>Pseudonocardiaceae</taxon>
        <taxon>Halosaccharopolyspora</taxon>
    </lineage>
</organism>
<gene>
    <name evidence="3" type="ORF">FHX42_000486</name>
</gene>
<proteinExistence type="inferred from homology"/>
<dbReference type="GO" id="GO:0016787">
    <property type="term" value="F:hydrolase activity"/>
    <property type="evidence" value="ECO:0007669"/>
    <property type="project" value="UniProtKB-KW"/>
</dbReference>
<keyword evidence="3" id="KW-0378">Hydrolase</keyword>
<name>A0A839DUT4_9PSEU</name>
<dbReference type="Pfam" id="PF02452">
    <property type="entry name" value="PemK_toxin"/>
    <property type="match status" value="1"/>
</dbReference>
<evidence type="ECO:0000313" key="4">
    <source>
        <dbReference type="Proteomes" id="UP000569329"/>
    </source>
</evidence>
<reference evidence="3 4" key="1">
    <citation type="submission" date="2020-07" db="EMBL/GenBank/DDBJ databases">
        <title>Sequencing the genomes of 1000 actinobacteria strains.</title>
        <authorList>
            <person name="Klenk H.-P."/>
        </authorList>
    </citation>
    <scope>NUCLEOTIDE SEQUENCE [LARGE SCALE GENOMIC DNA]</scope>
    <source>
        <strain evidence="3 4">DSM 45975</strain>
    </source>
</reference>
<dbReference type="EMBL" id="JACGWZ010000001">
    <property type="protein sequence ID" value="MBA8823157.1"/>
    <property type="molecule type" value="Genomic_DNA"/>
</dbReference>
<evidence type="ECO:0000313" key="3">
    <source>
        <dbReference type="EMBL" id="MBA8823157.1"/>
    </source>
</evidence>
<dbReference type="GO" id="GO:0016075">
    <property type="term" value="P:rRNA catabolic process"/>
    <property type="evidence" value="ECO:0007669"/>
    <property type="project" value="TreeGrafter"/>
</dbReference>
<protein>
    <submittedName>
        <fullName evidence="3">mRNA interferase MazF</fullName>
        <ecNumber evidence="3">3.1.-.-</ecNumber>
    </submittedName>
</protein>
<dbReference type="EC" id="3.1.-.-" evidence="3"/>
<dbReference type="GO" id="GO:0006402">
    <property type="term" value="P:mRNA catabolic process"/>
    <property type="evidence" value="ECO:0007669"/>
    <property type="project" value="TreeGrafter"/>
</dbReference>
<comment type="similarity">
    <text evidence="1">Belongs to the PemK/MazF family.</text>
</comment>
<dbReference type="PANTHER" id="PTHR33988">
    <property type="entry name" value="ENDORIBONUCLEASE MAZF-RELATED"/>
    <property type="match status" value="1"/>
</dbReference>
<dbReference type="PANTHER" id="PTHR33988:SF3">
    <property type="entry name" value="ENDORIBONUCLEASE TOXIN CHPB-RELATED"/>
    <property type="match status" value="1"/>
</dbReference>
<dbReference type="RefSeq" id="WP_182542514.1">
    <property type="nucleotide sequence ID" value="NZ_JACGWZ010000001.1"/>
</dbReference>
<dbReference type="InterPro" id="IPR003477">
    <property type="entry name" value="PemK-like"/>
</dbReference>
<keyword evidence="4" id="KW-1185">Reference proteome</keyword>
<dbReference type="SUPFAM" id="SSF50118">
    <property type="entry name" value="Cell growth inhibitor/plasmid maintenance toxic component"/>
    <property type="match status" value="1"/>
</dbReference>
<dbReference type="InterPro" id="IPR011067">
    <property type="entry name" value="Plasmid_toxin/cell-grow_inhib"/>
</dbReference>
<dbReference type="AlphaFoldDB" id="A0A839DUT4"/>
<dbReference type="Proteomes" id="UP000569329">
    <property type="component" value="Unassembled WGS sequence"/>
</dbReference>
<accession>A0A839DUT4</accession>
<comment type="caution">
    <text evidence="3">The sequence shown here is derived from an EMBL/GenBank/DDBJ whole genome shotgun (WGS) entry which is preliminary data.</text>
</comment>
<dbReference type="GO" id="GO:0004521">
    <property type="term" value="F:RNA endonuclease activity"/>
    <property type="evidence" value="ECO:0007669"/>
    <property type="project" value="TreeGrafter"/>
</dbReference>
<sequence>MSDQHLAPWQVWWADFNPQVGHEQAGLRPAVIISTAFECALPNGLAIVVPGTTTDRGLPYQPRLNSLSRPTFAMCDHVKSISRERLRWRHRARLSPDEVETIKFALRGLIDVQSS</sequence>
<dbReference type="Gene3D" id="2.30.30.110">
    <property type="match status" value="1"/>
</dbReference>
<keyword evidence="2" id="KW-1277">Toxin-antitoxin system</keyword>
<evidence type="ECO:0000256" key="1">
    <source>
        <dbReference type="ARBA" id="ARBA00007521"/>
    </source>
</evidence>
<evidence type="ECO:0000256" key="2">
    <source>
        <dbReference type="ARBA" id="ARBA00022649"/>
    </source>
</evidence>